<evidence type="ECO:0000313" key="1">
    <source>
        <dbReference type="EMBL" id="MDL2081981.1"/>
    </source>
</evidence>
<protein>
    <recommendedName>
        <fullName evidence="3">ATP-binding protein</fullName>
    </recommendedName>
</protein>
<name>A0ABT7JAS5_9ACTN</name>
<reference evidence="1 2" key="1">
    <citation type="submission" date="2023-05" db="EMBL/GenBank/DDBJ databases">
        <title>Streptomyces fuscus sp. nov., a brown-black pigment producing actinomyces isolated from dry sand of Sea duck farm.</title>
        <authorList>
            <person name="Xie J."/>
            <person name="Shen N."/>
        </authorList>
    </citation>
    <scope>NUCLEOTIDE SEQUENCE [LARGE SCALE GENOMIC DNA]</scope>
    <source>
        <strain evidence="1 2">GXMU-J15</strain>
    </source>
</reference>
<dbReference type="RefSeq" id="WP_285437146.1">
    <property type="nucleotide sequence ID" value="NZ_JASJUS010000063.1"/>
</dbReference>
<dbReference type="InterPro" id="IPR027417">
    <property type="entry name" value="P-loop_NTPase"/>
</dbReference>
<accession>A0ABT7JAS5</accession>
<evidence type="ECO:0008006" key="3">
    <source>
        <dbReference type="Google" id="ProtNLM"/>
    </source>
</evidence>
<dbReference type="EMBL" id="JASJUS010000063">
    <property type="protein sequence ID" value="MDL2081981.1"/>
    <property type="molecule type" value="Genomic_DNA"/>
</dbReference>
<dbReference type="SUPFAM" id="SSF52540">
    <property type="entry name" value="P-loop containing nucleoside triphosphate hydrolases"/>
    <property type="match status" value="1"/>
</dbReference>
<sequence length="1301" mass="143486">MSPRPGGEADKFGNRYEGAWTIRHVLYVLLGTGNSLTVEGVGDLSQGVEFTYLCGDTVEVHQLKRQNGSANTWTVKSLQSKGIWENVRSHVEDGRHFHFVSMLPASSLQELADRARRSGSHEDFINNWLTEGLRDPFDDLSSSDIFGSAEKSWEILQGFWISWPDEQDIVNMNGALAELLLEGAAGSLASVGLGDLVQNNLGVTLDAAAIESRLGTYGLSRAHLLNTSGVAAQVSSVSKGWGSSIERELLQPTIDRSETTQLVELVNGSDKLLLLMGHGGGGKSATLHQVYESLDADSVPLLAFRLDRLEPFSSTTELGERIGLGVSPVTALAAVAGERPSVLIVDQLDAVSLASGRMPRNFDAVASLVREASAFPAMTIILACRKFDVENDYRIRELVDSKNCAHVEVGDLSDEQVVESVRAMGLDANALTDHQKKLLRSPLNLVLLKSIAGDEDAMAFQTTKNLFDAFWQRKLTDCRQRRDTVRFNKVISTLAEAISARQRLSVPITALDTEDLADDAGVLVSEHILVRDGQQIAFFHESFFDYAFARGWIERGESLVTFLLGGEQELFRRAQVRQIMNHLRELEPDRFAVEVEALLTNPGIRFHIKDAALKIIGSLLKPSAREWEMVASVQDANPVFGERLWRSLQTAEWFERLDAEGVIEEWLAGPDEADQGRAIDIMVGAAKTNPDRLAAILEAHKAAPEHPQRLLWVTRFSDLYHSRPLFELLLDAVRSGHYAARTDELWLSAHDLGKHEPEWAVELLTAHLVDRPDAMAVGSDGKVEALLDRDYSVIQLVQLAAAGAPDPFCEHLVPYMLQVMAATAYEGGEDRPPRDRHFSHRHPRTNVHELEDALLAGTATALRGLVEKDAESARPVLESLASDPHDTAQWLLYEALRVAGSHYAEWAAELLLQGTRRFISGYYAANAVWKTRELIQSTSQFMSDETFSSLEAAILEVRFPWEPQPTGWYPFNLLSAMQEDRLSEQGSRRLGELRRKFDSDQPAEPQGITGGAIGAPISQAAAERMNDEQWLGAIARHNSERTDWRTHTGGAYEQSHVLQEQTKSDPERFSRLALRFDESVHPAYGDAILMGLGNAEALADPEPVFEAVRHIASLGHEANNQWLGSAIRNYLKVVPLDIVQLIVDRATSASDPADGSLTVQTANQEHTQGQDLYVSGINSSRGSAAEILGDLLIYDADASRTALVLPVLDVMAADQAITVRSCVAHLIHASMRHARPQALHAFARLIDADDELLATRHVVRLIAHIGFENPDVAKPGWRPAVWCRGSSRLSARVLLPGVHRL</sequence>
<keyword evidence="2" id="KW-1185">Reference proteome</keyword>
<proteinExistence type="predicted"/>
<comment type="caution">
    <text evidence="1">The sequence shown here is derived from an EMBL/GenBank/DDBJ whole genome shotgun (WGS) entry which is preliminary data.</text>
</comment>
<organism evidence="1 2">
    <name type="scientific">Streptomyces fuscus</name>
    <dbReference type="NCBI Taxonomy" id="3048495"/>
    <lineage>
        <taxon>Bacteria</taxon>
        <taxon>Bacillati</taxon>
        <taxon>Actinomycetota</taxon>
        <taxon>Actinomycetes</taxon>
        <taxon>Kitasatosporales</taxon>
        <taxon>Streptomycetaceae</taxon>
        <taxon>Streptomyces</taxon>
    </lineage>
</organism>
<gene>
    <name evidence="1" type="ORF">QNN03_36705</name>
</gene>
<dbReference type="Proteomes" id="UP001241926">
    <property type="component" value="Unassembled WGS sequence"/>
</dbReference>
<evidence type="ECO:0000313" key="2">
    <source>
        <dbReference type="Proteomes" id="UP001241926"/>
    </source>
</evidence>
<feature type="non-terminal residue" evidence="1">
    <location>
        <position position="1301"/>
    </location>
</feature>